<protein>
    <recommendedName>
        <fullName evidence="4">Transmembrane protein</fullName>
    </recommendedName>
</protein>
<organism evidence="2 3">
    <name type="scientific">Paramecium primaurelia</name>
    <dbReference type="NCBI Taxonomy" id="5886"/>
    <lineage>
        <taxon>Eukaryota</taxon>
        <taxon>Sar</taxon>
        <taxon>Alveolata</taxon>
        <taxon>Ciliophora</taxon>
        <taxon>Intramacronucleata</taxon>
        <taxon>Oligohymenophorea</taxon>
        <taxon>Peniculida</taxon>
        <taxon>Parameciidae</taxon>
        <taxon>Paramecium</taxon>
    </lineage>
</organism>
<evidence type="ECO:0000313" key="2">
    <source>
        <dbReference type="EMBL" id="CAD8053259.1"/>
    </source>
</evidence>
<proteinExistence type="predicted"/>
<comment type="caution">
    <text evidence="2">The sequence shown here is derived from an EMBL/GenBank/DDBJ whole genome shotgun (WGS) entry which is preliminary data.</text>
</comment>
<gene>
    <name evidence="2" type="ORF">PPRIM_AZ9-3.1.T0200239</name>
</gene>
<evidence type="ECO:0008006" key="4">
    <source>
        <dbReference type="Google" id="ProtNLM"/>
    </source>
</evidence>
<keyword evidence="1" id="KW-1133">Transmembrane helix</keyword>
<sequence length="212" mass="25844">MIQQNFQKIILIQQLLIKSLIVKFFCVKQFSYIYLIKKIQNKDFWLKEVMLLILKFKLTGVKYWQKDLLLYYIIQIFHLNQFIFLFLLLNLNNHQFQKVLNKMIQIATPMLKNICIDFQDNLHQQILRFQQRSNFHQKLKKLHIKKLLLSQMLYLIIKHNQILILLIQLLFLGVKDKFTKQDLKVFNYLSQQFHDSVKLKELVLLKAMKIFE</sequence>
<accession>A0A8S1KDD0</accession>
<feature type="transmembrane region" description="Helical" evidence="1">
    <location>
        <begin position="152"/>
        <end position="174"/>
    </location>
</feature>
<keyword evidence="3" id="KW-1185">Reference proteome</keyword>
<name>A0A8S1KDD0_PARPR</name>
<feature type="transmembrane region" description="Helical" evidence="1">
    <location>
        <begin position="69"/>
        <end position="89"/>
    </location>
</feature>
<keyword evidence="1" id="KW-0812">Transmembrane</keyword>
<evidence type="ECO:0000313" key="3">
    <source>
        <dbReference type="Proteomes" id="UP000688137"/>
    </source>
</evidence>
<dbReference type="Proteomes" id="UP000688137">
    <property type="component" value="Unassembled WGS sequence"/>
</dbReference>
<dbReference type="EMBL" id="CAJJDM010000017">
    <property type="protein sequence ID" value="CAD8053259.1"/>
    <property type="molecule type" value="Genomic_DNA"/>
</dbReference>
<dbReference type="AlphaFoldDB" id="A0A8S1KDD0"/>
<keyword evidence="1" id="KW-0472">Membrane</keyword>
<evidence type="ECO:0000256" key="1">
    <source>
        <dbReference type="SAM" id="Phobius"/>
    </source>
</evidence>
<reference evidence="2" key="1">
    <citation type="submission" date="2021-01" db="EMBL/GenBank/DDBJ databases">
        <authorList>
            <consortium name="Genoscope - CEA"/>
            <person name="William W."/>
        </authorList>
    </citation>
    <scope>NUCLEOTIDE SEQUENCE</scope>
</reference>